<proteinExistence type="predicted"/>
<dbReference type="AlphaFoldDB" id="A0A0J9BZ96"/>
<dbReference type="OrthoDB" id="3540923at2"/>
<dbReference type="GeneID" id="93162429"/>
<evidence type="ECO:0000313" key="2">
    <source>
        <dbReference type="EMBL" id="KMW18128.1"/>
    </source>
</evidence>
<organism evidence="2 3">
    <name type="scientific">[Clostridium] citroniae WAL-19142</name>
    <dbReference type="NCBI Taxonomy" id="742734"/>
    <lineage>
        <taxon>Bacteria</taxon>
        <taxon>Bacillati</taxon>
        <taxon>Bacillota</taxon>
        <taxon>Clostridia</taxon>
        <taxon>Lachnospirales</taxon>
        <taxon>Lachnospiraceae</taxon>
        <taxon>Enterocloster</taxon>
    </lineage>
</organism>
<name>A0A0J9BZ96_9FIRM</name>
<protein>
    <submittedName>
        <fullName evidence="2">Uncharacterized protein</fullName>
    </submittedName>
</protein>
<accession>A0A0J9BZ96</accession>
<evidence type="ECO:0000256" key="1">
    <source>
        <dbReference type="SAM" id="Coils"/>
    </source>
</evidence>
<dbReference type="PATRIC" id="fig|742734.4.peg.3250"/>
<comment type="caution">
    <text evidence="2">The sequence shown here is derived from an EMBL/GenBank/DDBJ whole genome shotgun (WGS) entry which is preliminary data.</text>
</comment>
<dbReference type="RefSeq" id="WP_048930149.1">
    <property type="nucleotide sequence ID" value="NZ_KQ235879.1"/>
</dbReference>
<sequence>MEKKNMYKEIPEAIAAANRALASLEEARQSLSKAAGWGIWDMLGGGLFGTFMKHSRMDEARQSMESARLQLRRLKRELLDVDLPGEFKLDVGNFLTFADYFFDGIVADWMVQSKIYEASDQVREAVDRVTRIRGQLYDLQSSLADPQKGEDE</sequence>
<dbReference type="EMBL" id="ADLK01000024">
    <property type="protein sequence ID" value="KMW18128.1"/>
    <property type="molecule type" value="Genomic_DNA"/>
</dbReference>
<evidence type="ECO:0000313" key="3">
    <source>
        <dbReference type="Proteomes" id="UP000037392"/>
    </source>
</evidence>
<dbReference type="Proteomes" id="UP000037392">
    <property type="component" value="Unassembled WGS sequence"/>
</dbReference>
<feature type="coiled-coil region" evidence="1">
    <location>
        <begin position="14"/>
        <end position="77"/>
    </location>
</feature>
<keyword evidence="1" id="KW-0175">Coiled coil</keyword>
<reference evidence="2 3" key="1">
    <citation type="submission" date="2011-04" db="EMBL/GenBank/DDBJ databases">
        <title>The Genome Sequence of Clostridium citroniae WAL-19142.</title>
        <authorList>
            <consortium name="The Broad Institute Genome Sequencing Platform"/>
            <person name="Earl A."/>
            <person name="Ward D."/>
            <person name="Feldgarden M."/>
            <person name="Gevers D."/>
            <person name="Warren Y.A."/>
            <person name="Tyrrell K.L."/>
            <person name="Citron D.M."/>
            <person name="Goldstein E.J."/>
            <person name="Daigneault M."/>
            <person name="Allen-Vercoe E."/>
            <person name="Young S.K."/>
            <person name="Zeng Q."/>
            <person name="Gargeya S."/>
            <person name="Fitzgerald M."/>
            <person name="Haas B."/>
            <person name="Abouelleil A."/>
            <person name="Alvarado L."/>
            <person name="Arachchi H.M."/>
            <person name="Berlin A."/>
            <person name="Brown A."/>
            <person name="Chapman S.B."/>
            <person name="Chen Z."/>
            <person name="Dunbar C."/>
            <person name="Freedman E."/>
            <person name="Gearin G."/>
            <person name="Gellesch M."/>
            <person name="Goldberg J."/>
            <person name="Griggs A."/>
            <person name="Gujja S."/>
            <person name="Heilman E.R."/>
            <person name="Heiman D."/>
            <person name="Howarth C."/>
            <person name="Larson L."/>
            <person name="Lui A."/>
            <person name="MacDonald P.J."/>
            <person name="Mehta T."/>
            <person name="Montmayeur A."/>
            <person name="Murphy C."/>
            <person name="Neiman D."/>
            <person name="Pearson M."/>
            <person name="Priest M."/>
            <person name="Roberts A."/>
            <person name="Saif S."/>
            <person name="Shea T."/>
            <person name="Shenoy N."/>
            <person name="Sisk P."/>
            <person name="Stolte C."/>
            <person name="Sykes S."/>
            <person name="White J."/>
            <person name="Yandava C."/>
            <person name="Wortman J."/>
            <person name="Nusbaum C."/>
            <person name="Birren B."/>
        </authorList>
    </citation>
    <scope>NUCLEOTIDE SEQUENCE [LARGE SCALE GENOMIC DNA]</scope>
    <source>
        <strain evidence="2 3">WAL-19142</strain>
    </source>
</reference>
<gene>
    <name evidence="2" type="ORF">HMPREF9470_03038</name>
</gene>